<evidence type="ECO:0000313" key="7">
    <source>
        <dbReference type="Proteomes" id="UP001215143"/>
    </source>
</evidence>
<dbReference type="SUPFAM" id="SSF52151">
    <property type="entry name" value="FabD/lysophospholipase-like"/>
    <property type="match status" value="1"/>
</dbReference>
<evidence type="ECO:0000256" key="2">
    <source>
        <dbReference type="ARBA" id="ARBA00022679"/>
    </source>
</evidence>
<dbReference type="InterPro" id="IPR050858">
    <property type="entry name" value="Mal-CoA-ACP_Trans/PKS_FabD"/>
</dbReference>
<feature type="domain" description="Malonyl-CoA:ACP transacylase (MAT)" evidence="5">
    <location>
        <begin position="7"/>
        <end position="295"/>
    </location>
</feature>
<keyword evidence="7" id="KW-1185">Reference proteome</keyword>
<dbReference type="Pfam" id="PF00698">
    <property type="entry name" value="Acyl_transf_1"/>
    <property type="match status" value="1"/>
</dbReference>
<keyword evidence="2 6" id="KW-0808">Transferase</keyword>
<dbReference type="PANTHER" id="PTHR42681">
    <property type="entry name" value="MALONYL-COA-ACYL CARRIER PROTEIN TRANSACYLASE, MITOCHONDRIAL"/>
    <property type="match status" value="1"/>
</dbReference>
<gene>
    <name evidence="6" type="primary">fabD</name>
    <name evidence="6" type="ORF">PQ477_10905</name>
</gene>
<dbReference type="EC" id="2.3.1.39" evidence="1"/>
<dbReference type="InterPro" id="IPR016035">
    <property type="entry name" value="Acyl_Trfase/lysoPLipase"/>
</dbReference>
<dbReference type="NCBIfam" id="TIGR00128">
    <property type="entry name" value="fabD"/>
    <property type="match status" value="1"/>
</dbReference>
<comment type="catalytic activity">
    <reaction evidence="4">
        <text>holo-[ACP] + malonyl-CoA = malonyl-[ACP] + CoA</text>
        <dbReference type="Rhea" id="RHEA:41792"/>
        <dbReference type="Rhea" id="RHEA-COMP:9623"/>
        <dbReference type="Rhea" id="RHEA-COMP:9685"/>
        <dbReference type="ChEBI" id="CHEBI:57287"/>
        <dbReference type="ChEBI" id="CHEBI:57384"/>
        <dbReference type="ChEBI" id="CHEBI:64479"/>
        <dbReference type="ChEBI" id="CHEBI:78449"/>
        <dbReference type="EC" id="2.3.1.39"/>
    </reaction>
</comment>
<dbReference type="GO" id="GO:0004314">
    <property type="term" value="F:[acyl-carrier-protein] S-malonyltransferase activity"/>
    <property type="evidence" value="ECO:0007669"/>
    <property type="project" value="UniProtKB-EC"/>
</dbReference>
<evidence type="ECO:0000313" key="6">
    <source>
        <dbReference type="EMBL" id="WDF02032.1"/>
    </source>
</evidence>
<protein>
    <recommendedName>
        <fullName evidence="1">[acyl-carrier-protein] S-malonyltransferase</fullName>
        <ecNumber evidence="1">2.3.1.39</ecNumber>
    </recommendedName>
</protein>
<dbReference type="Proteomes" id="UP001215143">
    <property type="component" value="Chromosome"/>
</dbReference>
<dbReference type="InterPro" id="IPR016036">
    <property type="entry name" value="Malonyl_transacylase_ACP-bd"/>
</dbReference>
<dbReference type="InterPro" id="IPR014043">
    <property type="entry name" value="Acyl_transferase_dom"/>
</dbReference>
<dbReference type="Gene3D" id="3.30.70.250">
    <property type="entry name" value="Malonyl-CoA ACP transacylase, ACP-binding"/>
    <property type="match status" value="1"/>
</dbReference>
<evidence type="ECO:0000256" key="4">
    <source>
        <dbReference type="ARBA" id="ARBA00048462"/>
    </source>
</evidence>
<evidence type="ECO:0000259" key="5">
    <source>
        <dbReference type="SMART" id="SM00827"/>
    </source>
</evidence>
<organism evidence="6 7">
    <name type="scientific">Shouchella hunanensis</name>
    <dbReference type="NCBI Taxonomy" id="766894"/>
    <lineage>
        <taxon>Bacteria</taxon>
        <taxon>Bacillati</taxon>
        <taxon>Bacillota</taxon>
        <taxon>Bacilli</taxon>
        <taxon>Bacillales</taxon>
        <taxon>Bacillaceae</taxon>
        <taxon>Shouchella</taxon>
    </lineage>
</organism>
<dbReference type="RefSeq" id="WP_274271766.1">
    <property type="nucleotide sequence ID" value="NZ_CP117834.1"/>
</dbReference>
<dbReference type="PANTHER" id="PTHR42681:SF1">
    <property type="entry name" value="MALONYL-COA-ACYL CARRIER PROTEIN TRANSACYLASE, MITOCHONDRIAL"/>
    <property type="match status" value="1"/>
</dbReference>
<dbReference type="Gene3D" id="3.40.366.10">
    <property type="entry name" value="Malonyl-Coenzyme A Acyl Carrier Protein, domain 2"/>
    <property type="match status" value="1"/>
</dbReference>
<dbReference type="EMBL" id="CP117834">
    <property type="protein sequence ID" value="WDF02032.1"/>
    <property type="molecule type" value="Genomic_DNA"/>
</dbReference>
<reference evidence="6 7" key="1">
    <citation type="submission" date="2023-02" db="EMBL/GenBank/DDBJ databases">
        <authorList>
            <person name="Liu G."/>
        </authorList>
    </citation>
    <scope>NUCLEOTIDE SEQUENCE [LARGE SCALE GENOMIC DNA]</scope>
    <source>
        <strain evidence="6 7">DSM 23008</strain>
    </source>
</reference>
<evidence type="ECO:0000256" key="1">
    <source>
        <dbReference type="ARBA" id="ARBA00013258"/>
    </source>
</evidence>
<accession>A0ABY7VZA0</accession>
<dbReference type="InterPro" id="IPR001227">
    <property type="entry name" value="Ac_transferase_dom_sf"/>
</dbReference>
<dbReference type="SUPFAM" id="SSF55048">
    <property type="entry name" value="Probable ACP-binding domain of malonyl-CoA ACP transacylase"/>
    <property type="match status" value="1"/>
</dbReference>
<dbReference type="SMART" id="SM00827">
    <property type="entry name" value="PKS_AT"/>
    <property type="match status" value="1"/>
</dbReference>
<proteinExistence type="predicted"/>
<name>A0ABY7VZA0_9BACI</name>
<evidence type="ECO:0000256" key="3">
    <source>
        <dbReference type="ARBA" id="ARBA00023315"/>
    </source>
</evidence>
<keyword evidence="3 6" id="KW-0012">Acyltransferase</keyword>
<sequence>MTNLAVVFPGQASQYVGMGKELYHDNIMVQELFTEASEILGYDLADLCFNGPSQKLNLTEYTQPAVLTMSVAMYQLLKDKKGFSPSYLAGHSIGEISALTASGVLSFKDAIHIAKARGEAMAACDPDQVTGMSAVTKLDVDMVDKSISSLENVQIANINSPLQTVISGKKDSLRKAEEILISLGAKIIPLNVSGAFHSQFMTTALEPLAIAMENVHFNEFQIPVVRGDTGQLYKDKNEVKDILLNQLIKPVYWTKVCGKLSELNVTHLIESGPKDVLKNLALNSINNFEALSYDFEEDHKSILTILESLYLKPNLIGLCLGAAVSTKNTNWDEEEYKNGVIAPYKEIEKYYLNINKENRQPTKDEMKACLVLLRKIFNTKNVPISEQEIRLHSILTKNNQENLLTEFSLEVISG</sequence>
<dbReference type="InterPro" id="IPR004410">
    <property type="entry name" value="Malonyl_CoA-ACP_transAc_FabD"/>
</dbReference>